<feature type="compositionally biased region" description="Basic residues" evidence="1">
    <location>
        <begin position="1"/>
        <end position="16"/>
    </location>
</feature>
<keyword evidence="2" id="KW-1185">Reference proteome</keyword>
<gene>
    <name evidence="3" type="primary">LOC117647842</name>
</gene>
<evidence type="ECO:0000256" key="1">
    <source>
        <dbReference type="SAM" id="MobiDB-lite"/>
    </source>
</evidence>
<dbReference type="AlphaFoldDB" id="A0A6P8Z697"/>
<protein>
    <submittedName>
        <fullName evidence="3">Uncharacterized protein LOC117647842</fullName>
    </submittedName>
</protein>
<accession>A0A6P8Z697</accession>
<dbReference type="RefSeq" id="XP_034245705.1">
    <property type="nucleotide sequence ID" value="XM_034389814.1"/>
</dbReference>
<reference evidence="3" key="1">
    <citation type="submission" date="2025-08" db="UniProtKB">
        <authorList>
            <consortium name="RefSeq"/>
        </authorList>
    </citation>
    <scope>IDENTIFICATION</scope>
    <source>
        <tissue evidence="3">Total insect</tissue>
    </source>
</reference>
<evidence type="ECO:0000313" key="2">
    <source>
        <dbReference type="Proteomes" id="UP000515158"/>
    </source>
</evidence>
<dbReference type="Proteomes" id="UP000515158">
    <property type="component" value="Unplaced"/>
</dbReference>
<evidence type="ECO:0000313" key="3">
    <source>
        <dbReference type="RefSeq" id="XP_034245705.1"/>
    </source>
</evidence>
<organism evidence="3">
    <name type="scientific">Thrips palmi</name>
    <name type="common">Melon thrips</name>
    <dbReference type="NCBI Taxonomy" id="161013"/>
    <lineage>
        <taxon>Eukaryota</taxon>
        <taxon>Metazoa</taxon>
        <taxon>Ecdysozoa</taxon>
        <taxon>Arthropoda</taxon>
        <taxon>Hexapoda</taxon>
        <taxon>Insecta</taxon>
        <taxon>Pterygota</taxon>
        <taxon>Neoptera</taxon>
        <taxon>Paraneoptera</taxon>
        <taxon>Thysanoptera</taxon>
        <taxon>Terebrantia</taxon>
        <taxon>Thripoidea</taxon>
        <taxon>Thripidae</taxon>
        <taxon>Thrips</taxon>
    </lineage>
</organism>
<dbReference type="KEGG" id="tpal:117647842"/>
<feature type="compositionally biased region" description="Polar residues" evidence="1">
    <location>
        <begin position="62"/>
        <end position="74"/>
    </location>
</feature>
<proteinExistence type="predicted"/>
<feature type="region of interest" description="Disordered" evidence="1">
    <location>
        <begin position="1"/>
        <end position="74"/>
    </location>
</feature>
<dbReference type="GeneID" id="117647842"/>
<dbReference type="Gene3D" id="3.80.10.10">
    <property type="entry name" value="Ribonuclease Inhibitor"/>
    <property type="match status" value="1"/>
</dbReference>
<sequence>MVLKNIVRRMPPKKRAQTSPAGDASKRSKQGSSPSQRQEGSSLDSLTMESEVVTVKEELSGPETNNLSSSTSSPKFWCRDCGDDAAEDCMDSAHSVCSLRQRRTEQAAPKLQRLDKVATSAREVVKALLDVKGVLEAQLEQWRGRLRHVEEARKELWEAAVDCRDLEEPTLEEGLEQLLQDATTLLQAKCQLQLQVDSPCSTWKGQLQVAAPGSRRSLLCPLVLQMHQEWSLTKVFRPEECMHLGKLSKQKEHTQELDEALQNPSLDKVKNLLGLDCCEQPNWSTVLLKRVAPRVEWLSLEDAVREHLDVIRDMPALRCLYVHLKKSVKNAPDLPLQLQELEVRNVSEEHLQSVQRMPRLRKLVLNWYRHGALDVAFPPLPAGHCGLQWLGVYLKPASTVLSLAKAHAATLQELRILCASEGDGPWHFKDLAEGLRQCGLVALRRVVLMRGPAPGYPAEKLPHAAESCQRQKKSIWDKLLATDSEKPVRVVKVMCQECDKCPTFPPLGDFTWKDDLNPTSIPYIGNCALCASAFDSTSR</sequence>
<name>A0A6P8Z697_THRPL</name>
<dbReference type="InterPro" id="IPR032675">
    <property type="entry name" value="LRR_dom_sf"/>
</dbReference>
<dbReference type="InParanoid" id="A0A6P8Z697"/>
<feature type="compositionally biased region" description="Polar residues" evidence="1">
    <location>
        <begin position="30"/>
        <end position="48"/>
    </location>
</feature>